<keyword evidence="3" id="KW-1185">Reference proteome</keyword>
<name>A0A1H5PH79_9FLAO</name>
<gene>
    <name evidence="2" type="ORF">SAMN04488034_1157</name>
</gene>
<protein>
    <submittedName>
        <fullName evidence="2">Uncaracterized surface protein containing fasciclin (FAS1) repeats</fullName>
    </submittedName>
</protein>
<dbReference type="Gene3D" id="2.30.180.10">
    <property type="entry name" value="FAS1 domain"/>
    <property type="match status" value="1"/>
</dbReference>
<reference evidence="2 3" key="1">
    <citation type="submission" date="2016-10" db="EMBL/GenBank/DDBJ databases">
        <authorList>
            <person name="de Groot N.N."/>
        </authorList>
    </citation>
    <scope>NUCLEOTIDE SEQUENCE [LARGE SCALE GENOMIC DNA]</scope>
    <source>
        <strain evidence="2 3">DSM 23553</strain>
    </source>
</reference>
<dbReference type="PANTHER" id="PTHR10900">
    <property type="entry name" value="PERIOSTIN-RELATED"/>
    <property type="match status" value="1"/>
</dbReference>
<dbReference type="InterPro" id="IPR050904">
    <property type="entry name" value="Adhesion/Biosynth-related"/>
</dbReference>
<dbReference type="EMBL" id="FNUG01000015">
    <property type="protein sequence ID" value="SEF12518.1"/>
    <property type="molecule type" value="Genomic_DNA"/>
</dbReference>
<evidence type="ECO:0000259" key="1">
    <source>
        <dbReference type="PROSITE" id="PS50213"/>
    </source>
</evidence>
<feature type="domain" description="FAS1" evidence="1">
    <location>
        <begin position="49"/>
        <end position="189"/>
    </location>
</feature>
<dbReference type="SUPFAM" id="SSF82153">
    <property type="entry name" value="FAS1 domain"/>
    <property type="match status" value="1"/>
</dbReference>
<organism evidence="2 3">
    <name type="scientific">Salinimicrobium catena</name>
    <dbReference type="NCBI Taxonomy" id="390640"/>
    <lineage>
        <taxon>Bacteria</taxon>
        <taxon>Pseudomonadati</taxon>
        <taxon>Bacteroidota</taxon>
        <taxon>Flavobacteriia</taxon>
        <taxon>Flavobacteriales</taxon>
        <taxon>Flavobacteriaceae</taxon>
        <taxon>Salinimicrobium</taxon>
    </lineage>
</organism>
<accession>A0A1H5PH79</accession>
<evidence type="ECO:0000313" key="2">
    <source>
        <dbReference type="EMBL" id="SEF12518.1"/>
    </source>
</evidence>
<dbReference type="AlphaFoldDB" id="A0A1H5PH79"/>
<dbReference type="PROSITE" id="PS51257">
    <property type="entry name" value="PROKAR_LIPOPROTEIN"/>
    <property type="match status" value="1"/>
</dbReference>
<dbReference type="Pfam" id="PF02469">
    <property type="entry name" value="Fasciclin"/>
    <property type="match status" value="1"/>
</dbReference>
<dbReference type="InterPro" id="IPR000782">
    <property type="entry name" value="FAS1_domain"/>
</dbReference>
<dbReference type="SMART" id="SM00554">
    <property type="entry name" value="FAS1"/>
    <property type="match status" value="1"/>
</dbReference>
<dbReference type="STRING" id="390640.SAMN04488034_1157"/>
<dbReference type="Proteomes" id="UP000199448">
    <property type="component" value="Unassembled WGS sequence"/>
</dbReference>
<dbReference type="RefSeq" id="WP_176763486.1">
    <property type="nucleotide sequence ID" value="NZ_FNGG01000015.1"/>
</dbReference>
<evidence type="ECO:0000313" key="3">
    <source>
        <dbReference type="Proteomes" id="UP000199448"/>
    </source>
</evidence>
<proteinExistence type="predicted"/>
<sequence>MKWRNLIFLVMLSMFTLMSCKDKEREVEEIEPEEQAEAFEEDLEEVRRDDGIVVQVESDPELSTFATGLNAWNLGEEMNDEQGPFTIFAPDNNAYSTLYRDQGQEVLQVNNDAIVQYHIVKGEMTAEQLRQEVQNANGTYKLKTLAGEELTVRLEGDKLVLEGATGDKANITSSSTSEQGVIHIIDKVLLPSDLEVEITAEK</sequence>
<dbReference type="InterPro" id="IPR036378">
    <property type="entry name" value="FAS1_dom_sf"/>
</dbReference>
<dbReference type="GO" id="GO:0005615">
    <property type="term" value="C:extracellular space"/>
    <property type="evidence" value="ECO:0007669"/>
    <property type="project" value="TreeGrafter"/>
</dbReference>
<dbReference type="PROSITE" id="PS50213">
    <property type="entry name" value="FAS1"/>
    <property type="match status" value="1"/>
</dbReference>
<dbReference type="PANTHER" id="PTHR10900:SF77">
    <property type="entry name" value="FI19380P1"/>
    <property type="match status" value="1"/>
</dbReference>